<sequence length="177" mass="19113">MILVRHPQPLVAPGVCYGRTDLAVAPEHLEQTLAALRASLPAGLPLYSSPLRRCAELAARLSPAPIYDERLVEMDFGGWEMQPWDAIPRADIDAWAGDVVHYRPGGGESVLRMAERIADFYADLQRQQPCGSDAIIVCHAGAMRLLAACHTGLAPAEMALHAARAAHNIPYGSTLVL</sequence>
<protein>
    <submittedName>
        <fullName evidence="1">Phosphoglycerate mutase</fullName>
    </submittedName>
</protein>
<dbReference type="SUPFAM" id="SSF53254">
    <property type="entry name" value="Phosphoglycerate mutase-like"/>
    <property type="match status" value="1"/>
</dbReference>
<dbReference type="InterPro" id="IPR013078">
    <property type="entry name" value="His_Pase_superF_clade-1"/>
</dbReference>
<comment type="caution">
    <text evidence="1">The sequence shown here is derived from an EMBL/GenBank/DDBJ whole genome shotgun (WGS) entry which is preliminary data.</text>
</comment>
<dbReference type="EMBL" id="JAADJT010000026">
    <property type="protein sequence ID" value="NGZ88573.1"/>
    <property type="molecule type" value="Genomic_DNA"/>
</dbReference>
<dbReference type="RefSeq" id="WP_166108689.1">
    <property type="nucleotide sequence ID" value="NZ_JAADJT010000026.1"/>
</dbReference>
<dbReference type="Proteomes" id="UP000666369">
    <property type="component" value="Unassembled WGS sequence"/>
</dbReference>
<reference evidence="2" key="2">
    <citation type="submission" date="2023-07" db="EMBL/GenBank/DDBJ databases">
        <title>Duganella aceri sp. nov., isolated from tree sap.</title>
        <authorList>
            <person name="Kim I.S."/>
        </authorList>
    </citation>
    <scope>NUCLEOTIDE SEQUENCE [LARGE SCALE GENOMIC DNA]</scope>
    <source>
        <strain evidence="2">SAP-35</strain>
    </source>
</reference>
<evidence type="ECO:0000313" key="1">
    <source>
        <dbReference type="EMBL" id="NGZ88573.1"/>
    </source>
</evidence>
<dbReference type="Pfam" id="PF00300">
    <property type="entry name" value="His_Phos_1"/>
    <property type="match status" value="1"/>
</dbReference>
<evidence type="ECO:0000313" key="2">
    <source>
        <dbReference type="Proteomes" id="UP000666369"/>
    </source>
</evidence>
<proteinExistence type="predicted"/>
<dbReference type="Gene3D" id="3.40.50.1240">
    <property type="entry name" value="Phosphoglycerate mutase-like"/>
    <property type="match status" value="1"/>
</dbReference>
<dbReference type="SMART" id="SM00855">
    <property type="entry name" value="PGAM"/>
    <property type="match status" value="1"/>
</dbReference>
<keyword evidence="2" id="KW-1185">Reference proteome</keyword>
<name>A0ABX0FVU2_9BURK</name>
<gene>
    <name evidence="1" type="ORF">GW587_30520</name>
</gene>
<accession>A0ABX0FVU2</accession>
<dbReference type="InterPro" id="IPR029033">
    <property type="entry name" value="His_PPase_superfam"/>
</dbReference>
<reference evidence="1 2" key="1">
    <citation type="submission" date="2020-01" db="EMBL/GenBank/DDBJ databases">
        <authorList>
            <person name="Lee S.D."/>
        </authorList>
    </citation>
    <scope>NUCLEOTIDE SEQUENCE [LARGE SCALE GENOMIC DNA]</scope>
    <source>
        <strain evidence="1 2">SAP-35</strain>
    </source>
</reference>
<organism evidence="1 2">
    <name type="scientific">Duganella aceris</name>
    <dbReference type="NCBI Taxonomy" id="2703883"/>
    <lineage>
        <taxon>Bacteria</taxon>
        <taxon>Pseudomonadati</taxon>
        <taxon>Pseudomonadota</taxon>
        <taxon>Betaproteobacteria</taxon>
        <taxon>Burkholderiales</taxon>
        <taxon>Oxalobacteraceae</taxon>
        <taxon>Telluria group</taxon>
        <taxon>Duganella</taxon>
    </lineage>
</organism>